<keyword evidence="1 10" id="KW-0963">Cytoplasm</keyword>
<evidence type="ECO:0000259" key="13">
    <source>
        <dbReference type="Pfam" id="PF02875"/>
    </source>
</evidence>
<dbReference type="PANTHER" id="PTHR43024">
    <property type="entry name" value="UDP-N-ACETYLMURAMOYL-TRIPEPTIDE--D-ALANYL-D-ALANINE LIGASE"/>
    <property type="match status" value="1"/>
</dbReference>
<keyword evidence="5 10" id="KW-0067">ATP-binding</keyword>
<feature type="domain" description="Mur ligase central" evidence="14">
    <location>
        <begin position="125"/>
        <end position="315"/>
    </location>
</feature>
<dbReference type="Gene3D" id="3.40.1190.10">
    <property type="entry name" value="Mur-like, catalytic domain"/>
    <property type="match status" value="1"/>
</dbReference>
<dbReference type="Pfam" id="PF02875">
    <property type="entry name" value="Mur_ligase_C"/>
    <property type="match status" value="1"/>
</dbReference>
<feature type="binding site" evidence="10">
    <location>
        <begin position="127"/>
        <end position="133"/>
    </location>
    <ligand>
        <name>ATP</name>
        <dbReference type="ChEBI" id="CHEBI:30616"/>
    </ligand>
</feature>
<evidence type="ECO:0000256" key="5">
    <source>
        <dbReference type="ARBA" id="ARBA00022840"/>
    </source>
</evidence>
<proteinExistence type="inferred from homology"/>
<dbReference type="InterPro" id="IPR035911">
    <property type="entry name" value="MurE/MurF_N"/>
</dbReference>
<evidence type="ECO:0000256" key="1">
    <source>
        <dbReference type="ARBA" id="ARBA00022490"/>
    </source>
</evidence>
<dbReference type="EMBL" id="JAUSVB010000003">
    <property type="protein sequence ID" value="MDQ0374422.1"/>
    <property type="molecule type" value="Genomic_DNA"/>
</dbReference>
<dbReference type="Gene3D" id="3.90.190.20">
    <property type="entry name" value="Mur ligase, C-terminal domain"/>
    <property type="match status" value="1"/>
</dbReference>
<keyword evidence="4 10" id="KW-0547">Nucleotide-binding</keyword>
<protein>
    <recommendedName>
        <fullName evidence="10 11">UDP-N-acetylmuramoyl-tripeptide--D-alanyl-D-alanine ligase</fullName>
        <ecNumber evidence="10 11">6.3.2.10</ecNumber>
    </recommendedName>
    <alternativeName>
        <fullName evidence="10">D-alanyl-D-alanine-adding enzyme</fullName>
    </alternativeName>
</protein>
<name>A0ABU0EHW8_9CELL</name>
<dbReference type="InterPro" id="IPR004101">
    <property type="entry name" value="Mur_ligase_C"/>
</dbReference>
<dbReference type="SUPFAM" id="SSF53623">
    <property type="entry name" value="MurD-like peptide ligases, catalytic domain"/>
    <property type="match status" value="1"/>
</dbReference>
<evidence type="ECO:0000259" key="14">
    <source>
        <dbReference type="Pfam" id="PF08245"/>
    </source>
</evidence>
<comment type="caution">
    <text evidence="15">The sequence shown here is derived from an EMBL/GenBank/DDBJ whole genome shotgun (WGS) entry which is preliminary data.</text>
</comment>
<evidence type="ECO:0000256" key="10">
    <source>
        <dbReference type="HAMAP-Rule" id="MF_02019"/>
    </source>
</evidence>
<comment type="catalytic activity">
    <reaction evidence="10 11">
        <text>D-alanyl-D-alanine + UDP-N-acetyl-alpha-D-muramoyl-L-alanyl-gamma-D-glutamyl-meso-2,6-diaminopimelate + ATP = UDP-N-acetyl-alpha-D-muramoyl-L-alanyl-gamma-D-glutamyl-meso-2,6-diaminopimeloyl-D-alanyl-D-alanine + ADP + phosphate + H(+)</text>
        <dbReference type="Rhea" id="RHEA:28374"/>
        <dbReference type="ChEBI" id="CHEBI:15378"/>
        <dbReference type="ChEBI" id="CHEBI:30616"/>
        <dbReference type="ChEBI" id="CHEBI:43474"/>
        <dbReference type="ChEBI" id="CHEBI:57822"/>
        <dbReference type="ChEBI" id="CHEBI:61386"/>
        <dbReference type="ChEBI" id="CHEBI:83905"/>
        <dbReference type="ChEBI" id="CHEBI:456216"/>
        <dbReference type="EC" id="6.3.2.10"/>
    </reaction>
</comment>
<evidence type="ECO:0000313" key="15">
    <source>
        <dbReference type="EMBL" id="MDQ0374422.1"/>
    </source>
</evidence>
<comment type="function">
    <text evidence="10 11">Involved in cell wall formation. Catalyzes the final step in the synthesis of UDP-N-acetylmuramoyl-pentapeptide, the precursor of murein.</text>
</comment>
<dbReference type="InterPro" id="IPR036615">
    <property type="entry name" value="Mur_ligase_C_dom_sf"/>
</dbReference>
<keyword evidence="6 10" id="KW-0133">Cell shape</keyword>
<keyword evidence="2 10" id="KW-0436">Ligase</keyword>
<gene>
    <name evidence="10" type="primary">murF</name>
    <name evidence="15" type="ORF">J2X26_002743</name>
</gene>
<dbReference type="HAMAP" id="MF_02019">
    <property type="entry name" value="MurF"/>
    <property type="match status" value="1"/>
</dbReference>
<evidence type="ECO:0000256" key="4">
    <source>
        <dbReference type="ARBA" id="ARBA00022741"/>
    </source>
</evidence>
<evidence type="ECO:0000256" key="9">
    <source>
        <dbReference type="ARBA" id="ARBA00023316"/>
    </source>
</evidence>
<keyword evidence="3 10" id="KW-0132">Cell division</keyword>
<dbReference type="SUPFAM" id="SSF63418">
    <property type="entry name" value="MurE/MurF N-terminal domain"/>
    <property type="match status" value="1"/>
</dbReference>
<feature type="domain" description="Mur ligase C-terminal" evidence="13">
    <location>
        <begin position="338"/>
        <end position="465"/>
    </location>
</feature>
<dbReference type="Gene3D" id="3.40.1390.10">
    <property type="entry name" value="MurE/MurF, N-terminal domain"/>
    <property type="match status" value="1"/>
</dbReference>
<keyword evidence="7 10" id="KW-0573">Peptidoglycan synthesis</keyword>
<dbReference type="InterPro" id="IPR036565">
    <property type="entry name" value="Mur-like_cat_sf"/>
</dbReference>
<keyword evidence="16" id="KW-1185">Reference proteome</keyword>
<evidence type="ECO:0000259" key="12">
    <source>
        <dbReference type="Pfam" id="PF01225"/>
    </source>
</evidence>
<comment type="similarity">
    <text evidence="10">Belongs to the MurCDEF family. MurF subfamily.</text>
</comment>
<dbReference type="Proteomes" id="UP001239626">
    <property type="component" value="Unassembled WGS sequence"/>
</dbReference>
<dbReference type="InterPro" id="IPR013221">
    <property type="entry name" value="Mur_ligase_cen"/>
</dbReference>
<dbReference type="NCBIfam" id="TIGR01143">
    <property type="entry name" value="murF"/>
    <property type="match status" value="1"/>
</dbReference>
<evidence type="ECO:0000256" key="6">
    <source>
        <dbReference type="ARBA" id="ARBA00022960"/>
    </source>
</evidence>
<dbReference type="Pfam" id="PF08245">
    <property type="entry name" value="Mur_ligase_M"/>
    <property type="match status" value="1"/>
</dbReference>
<keyword evidence="8 10" id="KW-0131">Cell cycle</keyword>
<feature type="domain" description="Mur ligase N-terminal catalytic" evidence="12">
    <location>
        <begin position="36"/>
        <end position="77"/>
    </location>
</feature>
<evidence type="ECO:0000256" key="8">
    <source>
        <dbReference type="ARBA" id="ARBA00023306"/>
    </source>
</evidence>
<dbReference type="InterPro" id="IPR005863">
    <property type="entry name" value="UDP-N-AcMur_synth"/>
</dbReference>
<comment type="subcellular location">
    <subcellularLocation>
        <location evidence="10 11">Cytoplasm</location>
    </subcellularLocation>
</comment>
<reference evidence="15 16" key="1">
    <citation type="submission" date="2023-07" db="EMBL/GenBank/DDBJ databases">
        <title>Sorghum-associated microbial communities from plants grown in Nebraska, USA.</title>
        <authorList>
            <person name="Schachtman D."/>
        </authorList>
    </citation>
    <scope>NUCLEOTIDE SEQUENCE [LARGE SCALE GENOMIC DNA]</scope>
    <source>
        <strain evidence="15 16">BE332</strain>
    </source>
</reference>
<accession>A0ABU0EHW8</accession>
<evidence type="ECO:0000256" key="3">
    <source>
        <dbReference type="ARBA" id="ARBA00022618"/>
    </source>
</evidence>
<dbReference type="InterPro" id="IPR000713">
    <property type="entry name" value="Mur_ligase_N"/>
</dbReference>
<dbReference type="RefSeq" id="WP_307493052.1">
    <property type="nucleotide sequence ID" value="NZ_JAUSVB010000003.1"/>
</dbReference>
<comment type="pathway">
    <text evidence="10 11">Cell wall biogenesis; peptidoglycan biosynthesis.</text>
</comment>
<organism evidence="15 16">
    <name type="scientific">Cellulomonas humilata</name>
    <dbReference type="NCBI Taxonomy" id="144055"/>
    <lineage>
        <taxon>Bacteria</taxon>
        <taxon>Bacillati</taxon>
        <taxon>Actinomycetota</taxon>
        <taxon>Actinomycetes</taxon>
        <taxon>Micrococcales</taxon>
        <taxon>Cellulomonadaceae</taxon>
        <taxon>Cellulomonas</taxon>
    </lineage>
</organism>
<keyword evidence="9 10" id="KW-0961">Cell wall biogenesis/degradation</keyword>
<dbReference type="InterPro" id="IPR051046">
    <property type="entry name" value="MurCDEF_CellWall_CoF430Synth"/>
</dbReference>
<evidence type="ECO:0000256" key="2">
    <source>
        <dbReference type="ARBA" id="ARBA00022598"/>
    </source>
</evidence>
<dbReference type="SUPFAM" id="SSF53244">
    <property type="entry name" value="MurD-like peptide ligases, peptide-binding domain"/>
    <property type="match status" value="1"/>
</dbReference>
<dbReference type="EC" id="6.3.2.10" evidence="10 11"/>
<dbReference type="Pfam" id="PF01225">
    <property type="entry name" value="Mur_ligase"/>
    <property type="match status" value="1"/>
</dbReference>
<evidence type="ECO:0000256" key="11">
    <source>
        <dbReference type="RuleBase" id="RU004136"/>
    </source>
</evidence>
<evidence type="ECO:0000256" key="7">
    <source>
        <dbReference type="ARBA" id="ARBA00022984"/>
    </source>
</evidence>
<dbReference type="PANTHER" id="PTHR43024:SF1">
    <property type="entry name" value="UDP-N-ACETYLMURAMOYL-TRIPEPTIDE--D-ALANYL-D-ALANINE LIGASE"/>
    <property type="match status" value="1"/>
</dbReference>
<sequence length="483" mass="49008">MIALTAAEIAAATGGVLRGAAATRPALVVSGPVVVDSRDDVTGGLFVALPGEHADGHDYAAVAVAAGAALVLAARDVVGAGGDVLPSVVVTDVEKALGDLARVVLERLREVALEPGGSDLRVVGITGSVGKTTTKDLLAQLCGSVGPTIAPVRSFNNEIGLPLTVLRADESTRFLVLEMGASGPGHLTYLTDIAPPDVAVVLIVGHAHLGGFGGIDAVAVAKSEIVQGLVADGVAVLNADDPRVSAMAALAPGDVVTFGAAPDATVGVRDVRLDRSGRATFTLVRRGETEQTAEVSLRLVGEHHVHNALGAAAAALAVGLDLDQVAAGLSAADALSPHRMHVVDRPDGVTVVDDSYNANPDSMRAALKALAVLAGRDRRSIAVLGEMLELGPGAREAHDAIGRLCVRLNIGLTIVVGEGARAIRDGANHEGSWGDEVVLADDLAVATAFLESELRPGDVVLVKSSYGAGLWKLGDTLVEGGVR</sequence>
<evidence type="ECO:0000313" key="16">
    <source>
        <dbReference type="Proteomes" id="UP001239626"/>
    </source>
</evidence>
<dbReference type="GO" id="GO:0047480">
    <property type="term" value="F:UDP-N-acetylmuramoyl-tripeptide-D-alanyl-D-alanine ligase activity"/>
    <property type="evidence" value="ECO:0007669"/>
    <property type="project" value="UniProtKB-EC"/>
</dbReference>